<comment type="caution">
    <text evidence="1">The sequence shown here is derived from an EMBL/GenBank/DDBJ whole genome shotgun (WGS) entry which is preliminary data.</text>
</comment>
<dbReference type="AlphaFoldDB" id="A0A1A6FZQ9"/>
<dbReference type="Gene3D" id="1.20.5.2650">
    <property type="match status" value="1"/>
</dbReference>
<protein>
    <submittedName>
        <fullName evidence="1">Uncharacterized protein</fullName>
    </submittedName>
</protein>
<evidence type="ECO:0000313" key="1">
    <source>
        <dbReference type="EMBL" id="OBS59391.1"/>
    </source>
</evidence>
<reference evidence="1 2" key="1">
    <citation type="submission" date="2016-06" db="EMBL/GenBank/DDBJ databases">
        <title>The Draft Genome Sequence and Annotation of the Desert Woodrat Neotoma lepida.</title>
        <authorList>
            <person name="Campbell M."/>
            <person name="Oakeson K.F."/>
            <person name="Yandell M."/>
            <person name="Halpert J.R."/>
            <person name="Dearing D."/>
        </authorList>
    </citation>
    <scope>NUCLEOTIDE SEQUENCE [LARGE SCALE GENOMIC DNA]</scope>
    <source>
        <strain evidence="1">417</strain>
        <tissue evidence="1">Liver</tissue>
    </source>
</reference>
<dbReference type="EMBL" id="LZPO01108130">
    <property type="protein sequence ID" value="OBS59391.1"/>
    <property type="molecule type" value="Genomic_DNA"/>
</dbReference>
<evidence type="ECO:0000313" key="2">
    <source>
        <dbReference type="Proteomes" id="UP000092124"/>
    </source>
</evidence>
<organism evidence="1 2">
    <name type="scientific">Neotoma lepida</name>
    <name type="common">Desert woodrat</name>
    <dbReference type="NCBI Taxonomy" id="56216"/>
    <lineage>
        <taxon>Eukaryota</taxon>
        <taxon>Metazoa</taxon>
        <taxon>Chordata</taxon>
        <taxon>Craniata</taxon>
        <taxon>Vertebrata</taxon>
        <taxon>Euteleostomi</taxon>
        <taxon>Mammalia</taxon>
        <taxon>Eutheria</taxon>
        <taxon>Euarchontoglires</taxon>
        <taxon>Glires</taxon>
        <taxon>Rodentia</taxon>
        <taxon>Myomorpha</taxon>
        <taxon>Muroidea</taxon>
        <taxon>Cricetidae</taxon>
        <taxon>Neotominae</taxon>
        <taxon>Neotoma</taxon>
    </lineage>
</organism>
<feature type="non-terminal residue" evidence="1">
    <location>
        <position position="97"/>
    </location>
</feature>
<gene>
    <name evidence="1" type="ORF">A6R68_09483</name>
</gene>
<proteinExistence type="predicted"/>
<sequence>MAFAKVAFPQLRVINALRKDEEAAEYAKLLAKSVKEAKEKHQEQIAKRQSSVKTHCLPSAVVVIHCLLCSLVLLGQNGWRNFHVYDIARFQPVWLYQ</sequence>
<name>A0A1A6FZQ9_NEOLE</name>
<accession>A0A1A6FZQ9</accession>
<dbReference type="Proteomes" id="UP000092124">
    <property type="component" value="Unassembled WGS sequence"/>
</dbReference>
<keyword evidence="2" id="KW-1185">Reference proteome</keyword>